<evidence type="ECO:0000313" key="2">
    <source>
        <dbReference type="EMBL" id="KRT58271.1"/>
    </source>
</evidence>
<dbReference type="EMBL" id="LMXI01000384">
    <property type="protein sequence ID" value="KRT58271.1"/>
    <property type="molecule type" value="Genomic_DNA"/>
</dbReference>
<evidence type="ECO:0000313" key="4">
    <source>
        <dbReference type="Proteomes" id="UP000051634"/>
    </source>
</evidence>
<evidence type="ECO:0000313" key="3">
    <source>
        <dbReference type="Proteomes" id="UP000051276"/>
    </source>
</evidence>
<accession>A0A0T5Z660</accession>
<dbReference type="Proteomes" id="UP000051634">
    <property type="component" value="Unassembled WGS sequence"/>
</dbReference>
<reference evidence="3 4" key="1">
    <citation type="submission" date="2015-11" db="EMBL/GenBank/DDBJ databases">
        <title>The genome of Candidatus Endoriftia persephone in Ridgeia piscesae and population structure of the North Eastern Pacific vestimentiferan symbionts.</title>
        <authorList>
            <person name="Perez M."/>
            <person name="Juniper K.S."/>
        </authorList>
    </citation>
    <scope>NUCLEOTIDE SEQUENCE [LARGE SCALE GENOMIC DNA]</scope>
    <source>
        <strain evidence="2">Ind10</strain>
        <strain evidence="1">Ind11</strain>
    </source>
</reference>
<proteinExistence type="predicted"/>
<dbReference type="AlphaFoldDB" id="A0A0T5Z660"/>
<gene>
    <name evidence="1" type="ORF">Ga0074115_102122</name>
    <name evidence="2" type="ORF">Ga0076813_131011</name>
</gene>
<protein>
    <recommendedName>
        <fullName evidence="5">Transposase</fullName>
    </recommendedName>
</protein>
<keyword evidence="4" id="KW-1185">Reference proteome</keyword>
<dbReference type="EMBL" id="LDXT01000094">
    <property type="protein sequence ID" value="KRT54020.1"/>
    <property type="molecule type" value="Genomic_DNA"/>
</dbReference>
<organism evidence="2 3">
    <name type="scientific">endosymbiont of Ridgeia piscesae</name>
    <dbReference type="NCBI Taxonomy" id="54398"/>
    <lineage>
        <taxon>Bacteria</taxon>
        <taxon>Pseudomonadati</taxon>
        <taxon>Pseudomonadota</taxon>
        <taxon>Gammaproteobacteria</taxon>
        <taxon>sulfur-oxidizing symbionts</taxon>
    </lineage>
</organism>
<comment type="caution">
    <text evidence="2">The sequence shown here is derived from an EMBL/GenBank/DDBJ whole genome shotgun (WGS) entry which is preliminary data.</text>
</comment>
<name>A0A0T5Z660_9GAMM</name>
<dbReference type="Proteomes" id="UP000051276">
    <property type="component" value="Unassembled WGS sequence"/>
</dbReference>
<evidence type="ECO:0000313" key="1">
    <source>
        <dbReference type="EMBL" id="KRT54020.1"/>
    </source>
</evidence>
<evidence type="ECO:0008006" key="5">
    <source>
        <dbReference type="Google" id="ProtNLM"/>
    </source>
</evidence>
<sequence length="45" mass="5248">MKAVDVDETVSRCGHNYITQFHDLRAGRLLHACEGVRPQKRRVFH</sequence>